<keyword evidence="5 9" id="KW-0812">Transmembrane</keyword>
<feature type="transmembrane region" description="Helical" evidence="9">
    <location>
        <begin position="480"/>
        <end position="498"/>
    </location>
</feature>
<dbReference type="GeneID" id="102809352"/>
<sequence>MENKSAPLNCTPPAIFQFPSFIFTQEQRENGVIVLHVIVAAYMIICLMQICDHYFVSSLKCICEILGLQPDVAGATFMAIGTSAPEFFTAIIGTTVAKDNIGLGTMVGSAAFNLAFLIGLCALVAGTVGHLDWWPLLRDSMCYIISVIVITLMISDSLVYWYESTMLIVLYFLYILLMYMNPKITNLIKGSDVRSPEGECHRLDTKEDKNYKSTVAENTDNLTNGLVSTCDGDSLINSHLEKNTDNDAGKREDGNKSKQNKTHRETTGLNTSTTQGVYKCCNKTCHEPTIHNSYGFKHIEPTPLFEPPESCCRRLIWAIMLPMSILFFITIPDCRKTKWRQCFMLTFLMSTVWLSLLSYILVWTVTVTGYTIGVSDDVMGLVFLGPGTSVPDLMVSLIVAKEGFWDMAVSNCIGSNVFEMLLCLGVSWLISSFLPPFNVHHHTVKMLENGLTYISLMLLGTILAVNVAIVCNNYKMDRKLGVFLICCYVAFVVISVMYEMNIFGAVSLPMCTSAG</sequence>
<dbReference type="PANTHER" id="PTHR10846">
    <property type="entry name" value="SODIUM/POTASSIUM/CALCIUM EXCHANGER"/>
    <property type="match status" value="1"/>
</dbReference>
<comment type="similarity">
    <text evidence="2">Belongs to the Ca(2+):cation antiporter (CaCA) (TC 2.A.19) family. SLC24A subfamily.</text>
</comment>
<evidence type="ECO:0000256" key="3">
    <source>
        <dbReference type="ARBA" id="ARBA00022449"/>
    </source>
</evidence>
<feature type="transmembrane region" description="Helical" evidence="9">
    <location>
        <begin position="31"/>
        <end position="50"/>
    </location>
</feature>
<dbReference type="Gene3D" id="1.20.1420.30">
    <property type="entry name" value="NCX, central ion-binding region"/>
    <property type="match status" value="2"/>
</dbReference>
<gene>
    <name evidence="12" type="primary">LOC102809352</name>
</gene>
<keyword evidence="4" id="KW-0406">Ion transport</keyword>
<dbReference type="InterPro" id="IPR004837">
    <property type="entry name" value="NaCa_Exmemb"/>
</dbReference>
<evidence type="ECO:0000259" key="10">
    <source>
        <dbReference type="Pfam" id="PF01699"/>
    </source>
</evidence>
<keyword evidence="7 9" id="KW-0472">Membrane</keyword>
<dbReference type="Pfam" id="PF01699">
    <property type="entry name" value="Na_Ca_ex"/>
    <property type="match status" value="2"/>
</dbReference>
<keyword evidence="3" id="KW-0050">Antiport</keyword>
<dbReference type="NCBIfam" id="TIGR00367">
    <property type="entry name" value="calcium/sodium antiporter"/>
    <property type="match status" value="1"/>
</dbReference>
<feature type="transmembrane region" description="Helical" evidence="9">
    <location>
        <begin position="315"/>
        <end position="331"/>
    </location>
</feature>
<reference evidence="12" key="1">
    <citation type="submission" date="2025-08" db="UniProtKB">
        <authorList>
            <consortium name="RefSeq"/>
        </authorList>
    </citation>
    <scope>IDENTIFICATION</scope>
    <source>
        <tissue evidence="12">Testes</tissue>
    </source>
</reference>
<name>A0ABM0LV93_SACKO</name>
<feature type="domain" description="Sodium/calcium exchanger membrane region" evidence="10">
    <location>
        <begin position="344"/>
        <end position="496"/>
    </location>
</feature>
<protein>
    <submittedName>
        <fullName evidence="12">Sodium/potassium/calcium exchanger 3-like</fullName>
    </submittedName>
</protein>
<dbReference type="InterPro" id="IPR044880">
    <property type="entry name" value="NCX_ion-bd_dom_sf"/>
</dbReference>
<evidence type="ECO:0000256" key="2">
    <source>
        <dbReference type="ARBA" id="ARBA00005364"/>
    </source>
</evidence>
<evidence type="ECO:0000256" key="6">
    <source>
        <dbReference type="ARBA" id="ARBA00022989"/>
    </source>
</evidence>
<evidence type="ECO:0000313" key="11">
    <source>
        <dbReference type="Proteomes" id="UP000694865"/>
    </source>
</evidence>
<keyword evidence="4" id="KW-0813">Transport</keyword>
<keyword evidence="6 9" id="KW-1133">Transmembrane helix</keyword>
<comment type="subcellular location">
    <subcellularLocation>
        <location evidence="1">Membrane</location>
        <topology evidence="1">Multi-pass membrane protein</topology>
    </subcellularLocation>
</comment>
<feature type="transmembrane region" description="Helical" evidence="9">
    <location>
        <begin position="136"/>
        <end position="154"/>
    </location>
</feature>
<evidence type="ECO:0000256" key="9">
    <source>
        <dbReference type="SAM" id="Phobius"/>
    </source>
</evidence>
<keyword evidence="4" id="KW-0106">Calcium</keyword>
<feature type="transmembrane region" description="Helical" evidence="9">
    <location>
        <begin position="450"/>
        <end position="471"/>
    </location>
</feature>
<feature type="compositionally biased region" description="Basic and acidic residues" evidence="8">
    <location>
        <begin position="239"/>
        <end position="266"/>
    </location>
</feature>
<evidence type="ECO:0000256" key="8">
    <source>
        <dbReference type="SAM" id="MobiDB-lite"/>
    </source>
</evidence>
<organism evidence="11 12">
    <name type="scientific">Saccoglossus kowalevskii</name>
    <name type="common">Acorn worm</name>
    <dbReference type="NCBI Taxonomy" id="10224"/>
    <lineage>
        <taxon>Eukaryota</taxon>
        <taxon>Metazoa</taxon>
        <taxon>Hemichordata</taxon>
        <taxon>Enteropneusta</taxon>
        <taxon>Harrimaniidae</taxon>
        <taxon>Saccoglossus</taxon>
    </lineage>
</organism>
<proteinExistence type="inferred from homology"/>
<keyword evidence="11" id="KW-1185">Reference proteome</keyword>
<feature type="transmembrane region" description="Helical" evidence="9">
    <location>
        <begin position="378"/>
        <end position="400"/>
    </location>
</feature>
<dbReference type="Proteomes" id="UP000694865">
    <property type="component" value="Unplaced"/>
</dbReference>
<feature type="domain" description="Sodium/calcium exchanger membrane region" evidence="10">
    <location>
        <begin position="37"/>
        <end position="179"/>
    </location>
</feature>
<evidence type="ECO:0000256" key="7">
    <source>
        <dbReference type="ARBA" id="ARBA00023136"/>
    </source>
</evidence>
<feature type="transmembrane region" description="Helical" evidence="9">
    <location>
        <begin position="110"/>
        <end position="130"/>
    </location>
</feature>
<dbReference type="PANTHER" id="PTHR10846:SF73">
    <property type="entry name" value="SODIUM_CALCIUM EXCHANGER MEMBRANE REGION DOMAIN-CONTAINING PROTEIN"/>
    <property type="match status" value="1"/>
</dbReference>
<keyword evidence="4" id="KW-0109">Calcium transport</keyword>
<evidence type="ECO:0000256" key="1">
    <source>
        <dbReference type="ARBA" id="ARBA00004141"/>
    </source>
</evidence>
<evidence type="ECO:0000256" key="5">
    <source>
        <dbReference type="ARBA" id="ARBA00022692"/>
    </source>
</evidence>
<accession>A0ABM0LV93</accession>
<feature type="region of interest" description="Disordered" evidence="8">
    <location>
        <begin position="239"/>
        <end position="269"/>
    </location>
</feature>
<feature type="transmembrane region" description="Helical" evidence="9">
    <location>
        <begin position="343"/>
        <end position="366"/>
    </location>
</feature>
<dbReference type="RefSeq" id="XP_006811684.1">
    <property type="nucleotide sequence ID" value="XM_006811621.1"/>
</dbReference>
<evidence type="ECO:0000256" key="4">
    <source>
        <dbReference type="ARBA" id="ARBA00022568"/>
    </source>
</evidence>
<evidence type="ECO:0000313" key="12">
    <source>
        <dbReference type="RefSeq" id="XP_006811684.1"/>
    </source>
</evidence>
<feature type="transmembrane region" description="Helical" evidence="9">
    <location>
        <begin position="161"/>
        <end position="180"/>
    </location>
</feature>
<feature type="transmembrane region" description="Helical" evidence="9">
    <location>
        <begin position="412"/>
        <end position="430"/>
    </location>
</feature>
<dbReference type="InterPro" id="IPR004481">
    <property type="entry name" value="K/Na/Ca-exchanger"/>
</dbReference>